<dbReference type="InterPro" id="IPR039859">
    <property type="entry name" value="PFA4/ZDH16/20/ERF2-like"/>
</dbReference>
<feature type="region of interest" description="Disordered" evidence="8">
    <location>
        <begin position="16"/>
        <end position="45"/>
    </location>
</feature>
<evidence type="ECO:0000259" key="9">
    <source>
        <dbReference type="Pfam" id="PF01529"/>
    </source>
</evidence>
<keyword evidence="2 7" id="KW-0808">Transferase</keyword>
<keyword evidence="4 7" id="KW-1133">Transmembrane helix</keyword>
<comment type="domain">
    <text evidence="7">The DHHC domain is required for palmitoyltransferase activity.</text>
</comment>
<proteinExistence type="inferred from homology"/>
<gene>
    <name evidence="10" type="ORF">PPYR1160_LOCUS2129</name>
</gene>
<keyword evidence="5 7" id="KW-0472">Membrane</keyword>
<dbReference type="EMBL" id="HBEA01002873">
    <property type="protein sequence ID" value="CAD8252637.1"/>
    <property type="molecule type" value="Transcribed_RNA"/>
</dbReference>
<dbReference type="PROSITE" id="PS50216">
    <property type="entry name" value="DHHC"/>
    <property type="match status" value="1"/>
</dbReference>
<feature type="domain" description="Palmitoyltransferase DHHC" evidence="9">
    <location>
        <begin position="156"/>
        <end position="221"/>
    </location>
</feature>
<dbReference type="GO" id="GO:0005783">
    <property type="term" value="C:endoplasmic reticulum"/>
    <property type="evidence" value="ECO:0007669"/>
    <property type="project" value="TreeGrafter"/>
</dbReference>
<dbReference type="EC" id="2.3.1.225" evidence="7"/>
<dbReference type="GO" id="GO:0019706">
    <property type="term" value="F:protein-cysteine S-palmitoyltransferase activity"/>
    <property type="evidence" value="ECO:0007669"/>
    <property type="project" value="UniProtKB-EC"/>
</dbReference>
<feature type="transmembrane region" description="Helical" evidence="7">
    <location>
        <begin position="84"/>
        <end position="102"/>
    </location>
</feature>
<feature type="transmembrane region" description="Helical" evidence="7">
    <location>
        <begin position="114"/>
        <end position="134"/>
    </location>
</feature>
<evidence type="ECO:0000256" key="3">
    <source>
        <dbReference type="ARBA" id="ARBA00022692"/>
    </source>
</evidence>
<evidence type="ECO:0000256" key="7">
    <source>
        <dbReference type="RuleBase" id="RU079119"/>
    </source>
</evidence>
<comment type="similarity">
    <text evidence="7">Belongs to the DHHC palmitoyltransferase family.</text>
</comment>
<keyword evidence="3 7" id="KW-0812">Transmembrane</keyword>
<evidence type="ECO:0000313" key="10">
    <source>
        <dbReference type="EMBL" id="CAD8252637.1"/>
    </source>
</evidence>
<dbReference type="AlphaFoldDB" id="A0A7R9Y9J1"/>
<evidence type="ECO:0000256" key="1">
    <source>
        <dbReference type="ARBA" id="ARBA00004141"/>
    </source>
</evidence>
<comment type="subcellular location">
    <subcellularLocation>
        <location evidence="1">Membrane</location>
        <topology evidence="1">Multi-pass membrane protein</topology>
    </subcellularLocation>
</comment>
<evidence type="ECO:0000256" key="4">
    <source>
        <dbReference type="ARBA" id="ARBA00022989"/>
    </source>
</evidence>
<comment type="catalytic activity">
    <reaction evidence="7">
        <text>L-cysteinyl-[protein] + hexadecanoyl-CoA = S-hexadecanoyl-L-cysteinyl-[protein] + CoA</text>
        <dbReference type="Rhea" id="RHEA:36683"/>
        <dbReference type="Rhea" id="RHEA-COMP:10131"/>
        <dbReference type="Rhea" id="RHEA-COMP:11032"/>
        <dbReference type="ChEBI" id="CHEBI:29950"/>
        <dbReference type="ChEBI" id="CHEBI:57287"/>
        <dbReference type="ChEBI" id="CHEBI:57379"/>
        <dbReference type="ChEBI" id="CHEBI:74151"/>
        <dbReference type="EC" id="2.3.1.225"/>
    </reaction>
</comment>
<protein>
    <recommendedName>
        <fullName evidence="7">Palmitoyltransferase</fullName>
        <ecNumber evidence="7">2.3.1.225</ecNumber>
    </recommendedName>
</protein>
<evidence type="ECO:0000256" key="2">
    <source>
        <dbReference type="ARBA" id="ARBA00022679"/>
    </source>
</evidence>
<feature type="transmembrane region" description="Helical" evidence="7">
    <location>
        <begin position="203"/>
        <end position="225"/>
    </location>
</feature>
<dbReference type="Pfam" id="PF01529">
    <property type="entry name" value="DHHC"/>
    <property type="match status" value="1"/>
</dbReference>
<evidence type="ECO:0000256" key="6">
    <source>
        <dbReference type="ARBA" id="ARBA00023315"/>
    </source>
</evidence>
<reference evidence="10" key="1">
    <citation type="submission" date="2021-01" db="EMBL/GenBank/DDBJ databases">
        <authorList>
            <person name="Corre E."/>
            <person name="Pelletier E."/>
            <person name="Niang G."/>
            <person name="Scheremetjew M."/>
            <person name="Finn R."/>
            <person name="Kale V."/>
            <person name="Holt S."/>
            <person name="Cochrane G."/>
            <person name="Meng A."/>
            <person name="Brown T."/>
            <person name="Cohen L."/>
        </authorList>
    </citation>
    <scope>NUCLEOTIDE SEQUENCE</scope>
    <source>
        <strain evidence="10">CCMP2078</strain>
    </source>
</reference>
<dbReference type="InterPro" id="IPR001594">
    <property type="entry name" value="Palmitoyltrfase_DHHC"/>
</dbReference>
<accession>A0A7R9Y9J1</accession>
<evidence type="ECO:0000256" key="8">
    <source>
        <dbReference type="SAM" id="MobiDB-lite"/>
    </source>
</evidence>
<organism evidence="10">
    <name type="scientific">Pinguiococcus pyrenoidosus</name>
    <dbReference type="NCBI Taxonomy" id="172671"/>
    <lineage>
        <taxon>Eukaryota</taxon>
        <taxon>Sar</taxon>
        <taxon>Stramenopiles</taxon>
        <taxon>Ochrophyta</taxon>
        <taxon>Pinguiophyceae</taxon>
        <taxon>Pinguiochrysidales</taxon>
        <taxon>Pinguiochrysidaceae</taxon>
        <taxon>Pinguiococcus</taxon>
    </lineage>
</organism>
<evidence type="ECO:0000256" key="5">
    <source>
        <dbReference type="ARBA" id="ARBA00023136"/>
    </source>
</evidence>
<name>A0A7R9Y9J1_9STRA</name>
<sequence>MKEDVAPVRRGHVLASMEPDADEVEREARRPLFAHRPQMRRSMGRSSDPLAFACRLLPCVNKLGHQYVLLTRADGRPLVTFGPHWSGTLFAQAVIVGVVWGFTKQHTPIGKSAVASAGMMFFGLLTTVLLWITAGSDPGILRKHAALRDDEDAAEDDVYCDICDMWGPPGTKHCRECGVCILKHDHHCVWMGKCVGQGNMRSFIYFNMAWVSAFMYLFLCLGLLASRAKARGT</sequence>
<dbReference type="GO" id="GO:0005794">
    <property type="term" value="C:Golgi apparatus"/>
    <property type="evidence" value="ECO:0007669"/>
    <property type="project" value="TreeGrafter"/>
</dbReference>
<keyword evidence="6 7" id="KW-0012">Acyltransferase</keyword>
<dbReference type="GO" id="GO:0016020">
    <property type="term" value="C:membrane"/>
    <property type="evidence" value="ECO:0007669"/>
    <property type="project" value="UniProtKB-SubCell"/>
</dbReference>
<dbReference type="PANTHER" id="PTHR22883">
    <property type="entry name" value="ZINC FINGER DHHC DOMAIN CONTAINING PROTEIN"/>
    <property type="match status" value="1"/>
</dbReference>
<dbReference type="GO" id="GO:0006612">
    <property type="term" value="P:protein targeting to membrane"/>
    <property type="evidence" value="ECO:0007669"/>
    <property type="project" value="TreeGrafter"/>
</dbReference>